<dbReference type="Proteomes" id="UP000093267">
    <property type="component" value="Chromosome"/>
</dbReference>
<gene>
    <name evidence="1" type="ORF">AYR63_14205</name>
</gene>
<protein>
    <submittedName>
        <fullName evidence="1">Uncharacterized protein</fullName>
    </submittedName>
</protein>
<dbReference type="AlphaFoldDB" id="A0A1B2J1K7"/>
<evidence type="ECO:0000313" key="2">
    <source>
        <dbReference type="Proteomes" id="UP000093267"/>
    </source>
</evidence>
<proteinExistence type="predicted"/>
<reference evidence="1 2" key="1">
    <citation type="submission" date="2016-03" db="EMBL/GenBank/DDBJ databases">
        <title>Pediococcus and Lactobacillus from brewery environment - whole genome sequencing and assembly.</title>
        <authorList>
            <person name="Behr J."/>
            <person name="Geissler A.J."/>
            <person name="Vogel R.F."/>
        </authorList>
    </citation>
    <scope>NUCLEOTIDE SEQUENCE [LARGE SCALE GENOMIC DNA]</scope>
    <source>
        <strain evidence="1 2">TMW 1.1995</strain>
    </source>
</reference>
<dbReference type="RefSeq" id="WP_054706817.1">
    <property type="nucleotide sequence ID" value="NZ_CP014912.1"/>
</dbReference>
<evidence type="ECO:0000313" key="1">
    <source>
        <dbReference type="EMBL" id="ANZ68177.1"/>
    </source>
</evidence>
<sequence>MPLLISDTSELQDATRLAETQIYLRATGYDLQPVDDQHFLIANSVTSLQVRVPVLLTRYDREQFLSVHADGETTTLPYIKKTPLRQ</sequence>
<accession>A0A1B2J1K7</accession>
<organism evidence="1 2">
    <name type="scientific">Secundilactobacillus paracollinoides</name>
    <dbReference type="NCBI Taxonomy" id="240427"/>
    <lineage>
        <taxon>Bacteria</taxon>
        <taxon>Bacillati</taxon>
        <taxon>Bacillota</taxon>
        <taxon>Bacilli</taxon>
        <taxon>Lactobacillales</taxon>
        <taxon>Lactobacillaceae</taxon>
        <taxon>Secundilactobacillus</taxon>
    </lineage>
</organism>
<keyword evidence="2" id="KW-1185">Reference proteome</keyword>
<dbReference type="EMBL" id="CP014924">
    <property type="protein sequence ID" value="ANZ68177.1"/>
    <property type="molecule type" value="Genomic_DNA"/>
</dbReference>
<dbReference type="OrthoDB" id="2328659at2"/>
<dbReference type="STRING" id="240427.AYR62_07315"/>
<dbReference type="KEGG" id="lpd:AYR62_07315"/>
<name>A0A1B2J1K7_9LACO</name>